<reference evidence="11 12" key="1">
    <citation type="submission" date="2013-11" db="EMBL/GenBank/DDBJ databases">
        <title>Opisthorchis viverrini - life in the bile duct.</title>
        <authorList>
            <person name="Young N.D."/>
            <person name="Nagarajan N."/>
            <person name="Lin S.J."/>
            <person name="Korhonen P.K."/>
            <person name="Jex A.R."/>
            <person name="Hall R.S."/>
            <person name="Safavi-Hemami H."/>
            <person name="Kaewkong W."/>
            <person name="Bertrand D."/>
            <person name="Gao S."/>
            <person name="Seet Q."/>
            <person name="Wongkham S."/>
            <person name="Teh B.T."/>
            <person name="Wongkham C."/>
            <person name="Intapan P.M."/>
            <person name="Maleewong W."/>
            <person name="Yang X."/>
            <person name="Hu M."/>
            <person name="Wang Z."/>
            <person name="Hofmann A."/>
            <person name="Sternberg P.W."/>
            <person name="Tan P."/>
            <person name="Wang J."/>
            <person name="Gasser R.B."/>
        </authorList>
    </citation>
    <scope>NUCLEOTIDE SEQUENCE [LARGE SCALE GENOMIC DNA]</scope>
</reference>
<dbReference type="CTD" id="20320583"/>
<dbReference type="OrthoDB" id="26184at2759"/>
<feature type="domain" description="RING-type" evidence="10">
    <location>
        <begin position="805"/>
        <end position="843"/>
    </location>
</feature>
<dbReference type="GO" id="GO:0007033">
    <property type="term" value="P:vacuole organization"/>
    <property type="evidence" value="ECO:0007669"/>
    <property type="project" value="TreeGrafter"/>
</dbReference>
<dbReference type="RefSeq" id="XP_009169916.1">
    <property type="nucleotide sequence ID" value="XM_009171652.1"/>
</dbReference>
<dbReference type="InterPro" id="IPR057307">
    <property type="entry name" value="PEP5_VPS11_N"/>
</dbReference>
<dbReference type="GO" id="GO:0030897">
    <property type="term" value="C:HOPS complex"/>
    <property type="evidence" value="ECO:0007669"/>
    <property type="project" value="TreeGrafter"/>
</dbReference>
<evidence type="ECO:0000259" key="10">
    <source>
        <dbReference type="PROSITE" id="PS50089"/>
    </source>
</evidence>
<dbReference type="PANTHER" id="PTHR23323">
    <property type="entry name" value="VACUOLAR PROTEIN SORTING-ASSOCIATED PROTEIN"/>
    <property type="match status" value="1"/>
</dbReference>
<evidence type="ECO:0000256" key="4">
    <source>
        <dbReference type="ARBA" id="ARBA00022723"/>
    </source>
</evidence>
<gene>
    <name evidence="11" type="ORF">T265_06404</name>
</gene>
<keyword evidence="7" id="KW-0653">Protein transport</keyword>
<dbReference type="GO" id="GO:0007032">
    <property type="term" value="P:endosome organization"/>
    <property type="evidence" value="ECO:0007669"/>
    <property type="project" value="TreeGrafter"/>
</dbReference>
<dbReference type="Proteomes" id="UP000054324">
    <property type="component" value="Unassembled WGS sequence"/>
</dbReference>
<keyword evidence="12" id="KW-1185">Reference proteome</keyword>
<dbReference type="GO" id="GO:0006904">
    <property type="term" value="P:vesicle docking involved in exocytosis"/>
    <property type="evidence" value="ECO:0007669"/>
    <property type="project" value="TreeGrafter"/>
</dbReference>
<dbReference type="InterPro" id="IPR057308">
    <property type="entry name" value="CHCR_PEP5_VPS11"/>
</dbReference>
<dbReference type="Gene3D" id="3.30.40.10">
    <property type="entry name" value="Zinc/RING finger domain, C3HC4 (zinc finger)"/>
    <property type="match status" value="2"/>
</dbReference>
<dbReference type="Gene3D" id="2.130.10.10">
    <property type="entry name" value="YVTN repeat-like/Quinoprotein amine dehydrogenase"/>
    <property type="match status" value="1"/>
</dbReference>
<dbReference type="SUPFAM" id="SSF57850">
    <property type="entry name" value="RING/U-box"/>
    <property type="match status" value="2"/>
</dbReference>
<protein>
    <recommendedName>
        <fullName evidence="10">RING-type domain-containing protein</fullName>
    </recommendedName>
</protein>
<dbReference type="InterPro" id="IPR001841">
    <property type="entry name" value="Znf_RING"/>
</dbReference>
<dbReference type="GO" id="GO:0048284">
    <property type="term" value="P:organelle fusion"/>
    <property type="evidence" value="ECO:0007669"/>
    <property type="project" value="TreeGrafter"/>
</dbReference>
<dbReference type="GO" id="GO:0008270">
    <property type="term" value="F:zinc ion binding"/>
    <property type="evidence" value="ECO:0007669"/>
    <property type="project" value="UniProtKB-KW"/>
</dbReference>
<dbReference type="GO" id="GO:0030674">
    <property type="term" value="F:protein-macromolecule adaptor activity"/>
    <property type="evidence" value="ECO:0007669"/>
    <property type="project" value="TreeGrafter"/>
</dbReference>
<organism evidence="11 12">
    <name type="scientific">Opisthorchis viverrini</name>
    <name type="common">Southeast Asian liver fluke</name>
    <dbReference type="NCBI Taxonomy" id="6198"/>
    <lineage>
        <taxon>Eukaryota</taxon>
        <taxon>Metazoa</taxon>
        <taxon>Spiralia</taxon>
        <taxon>Lophotrochozoa</taxon>
        <taxon>Platyhelminthes</taxon>
        <taxon>Trematoda</taxon>
        <taxon>Digenea</taxon>
        <taxon>Opisthorchiida</taxon>
        <taxon>Opisthorchiata</taxon>
        <taxon>Opisthorchiidae</taxon>
        <taxon>Opisthorchis</taxon>
    </lineage>
</organism>
<dbReference type="Pfam" id="PF23356">
    <property type="entry name" value="TPR_PEP5_VPS11"/>
    <property type="match status" value="1"/>
</dbReference>
<evidence type="ECO:0000256" key="1">
    <source>
        <dbReference type="ARBA" id="ARBA00004492"/>
    </source>
</evidence>
<evidence type="ECO:0000256" key="8">
    <source>
        <dbReference type="ARBA" id="ARBA00023136"/>
    </source>
</evidence>
<comment type="subcellular location">
    <subcellularLocation>
        <location evidence="1">Late endosome membrane</location>
        <topology evidence="1">Peripheral membrane protein</topology>
        <orientation evidence="1">Cytoplasmic side</orientation>
    </subcellularLocation>
</comment>
<keyword evidence="4" id="KW-0479">Metal-binding</keyword>
<evidence type="ECO:0000256" key="9">
    <source>
        <dbReference type="PROSITE-ProRule" id="PRU00175"/>
    </source>
</evidence>
<dbReference type="AlphaFoldDB" id="A0A075ADX7"/>
<proteinExistence type="inferred from homology"/>
<evidence type="ECO:0000256" key="3">
    <source>
        <dbReference type="ARBA" id="ARBA00022448"/>
    </source>
</evidence>
<accession>A0A075ADX7</accession>
<keyword evidence="8" id="KW-0472">Membrane</keyword>
<dbReference type="GeneID" id="20320583"/>
<evidence type="ECO:0000256" key="6">
    <source>
        <dbReference type="ARBA" id="ARBA00022833"/>
    </source>
</evidence>
<dbReference type="InterPro" id="IPR013083">
    <property type="entry name" value="Znf_RING/FYVE/PHD"/>
</dbReference>
<dbReference type="PANTHER" id="PTHR23323:SF24">
    <property type="entry name" value="VACUOLAR PROTEIN SORTING-ASSOCIATED PROTEIN 11 HOMOLOG"/>
    <property type="match status" value="1"/>
</dbReference>
<evidence type="ECO:0000256" key="5">
    <source>
        <dbReference type="ARBA" id="ARBA00022771"/>
    </source>
</evidence>
<sequence>MPSPPMPSYFVEPIDAMAYSRRLFFFDKFTVRDASLPDLFTGFNDIRPSCTTSGRGFLWIGDDTGSVHRFDRSQQLTSFKAHAQSVRLMHQSKQHDLLITVGLDDLGEERLKVWNTAKWLNKPTPYCCRTTTTEPPGQAPSHVSCLFVDEQLQFILLGHVQGHLQLFKGDISRERQCKRYLLHTFNTPVTGLGLQLVGPKQPLAKLSVVSDSRSSRAAELQSPVVFATTEQCVMSFVLGRRDEVLSKTVLDRFGASFDCSSIVSLTPDNLQFAVASRDAIYFYQSDGRGPCLATDGNKLALSVFKQYLVLVKGPPGLYLSHTGPLSTADSLPLESSVTLTIHDQQNKFIAGEFSIQGVLSMFIEWDGIYLLCLERNTEGALRHTLIGLAEKSTHAKLEMLFSKKNFQMAIDIAKSQHFEKEELARIFGCYADHLYKQKDYDGAIKEYVKTIGILEASFVIQRKPINPQMNVPAAVHVLRQANFPDAALRLAQLSGRFADRIGILIEDMDNCAAALEEIAQFPFDEALRAICNYGHILMDRLPTETLQLLDRLCSQPDASRINVHHFLKVFINNRLGLMQFLERYITTSGTTVKVGGVVDALLELLLYEINRLRETQTDSKETVYERLSQLALRLLRDDKLPYDEKKALLLCHRRAFFDGCIYLWEKQHLYDPLLKHYMSLGAHQKVLETCQKFGKELPKLWILALRYFASKPDCASELQQVVSEVDRLNLATPMVVLQILSETDAEHSCLVGTIRDYLLRHLEAGASQIAALRQGVQKLRSETMRNREVVRSLNSQVKIFQQQKCVLCHQSLEPPSVHFLCDHSYHKMCFENYASNEQSCPECAPKNKVKIFQQQKCVLCHQSLEPPSVHFLCDHSYHKMCFENYASNEQSCPECAPKNKVGFEVQ</sequence>
<dbReference type="GO" id="GO:0031902">
    <property type="term" value="C:late endosome membrane"/>
    <property type="evidence" value="ECO:0007669"/>
    <property type="project" value="UniProtKB-SubCell"/>
</dbReference>
<dbReference type="GO" id="GO:0015031">
    <property type="term" value="P:protein transport"/>
    <property type="evidence" value="ECO:0007669"/>
    <property type="project" value="UniProtKB-KW"/>
</dbReference>
<dbReference type="InterPro" id="IPR036322">
    <property type="entry name" value="WD40_repeat_dom_sf"/>
</dbReference>
<dbReference type="STRING" id="6198.A0A075ADX7"/>
<evidence type="ECO:0000313" key="12">
    <source>
        <dbReference type="Proteomes" id="UP000054324"/>
    </source>
</evidence>
<keyword evidence="5 9" id="KW-0863">Zinc-finger</keyword>
<keyword evidence="3" id="KW-0813">Transport</keyword>
<feature type="domain" description="RING-type" evidence="10">
    <location>
        <begin position="857"/>
        <end position="895"/>
    </location>
</feature>
<dbReference type="EMBL" id="KL596750">
    <property type="protein sequence ID" value="KER26359.1"/>
    <property type="molecule type" value="Genomic_DNA"/>
</dbReference>
<dbReference type="KEGG" id="ovi:T265_06404"/>
<dbReference type="InterPro" id="IPR015943">
    <property type="entry name" value="WD40/YVTN_repeat-like_dom_sf"/>
</dbReference>
<name>A0A075ADX7_OPIVI</name>
<keyword evidence="6" id="KW-0862">Zinc</keyword>
<evidence type="ECO:0000256" key="7">
    <source>
        <dbReference type="ARBA" id="ARBA00022927"/>
    </source>
</evidence>
<dbReference type="SMART" id="SM00184">
    <property type="entry name" value="RING"/>
    <property type="match status" value="2"/>
</dbReference>
<dbReference type="CDD" id="cd16688">
    <property type="entry name" value="RING-H2_Vps11"/>
    <property type="match status" value="2"/>
</dbReference>
<dbReference type="PROSITE" id="PS50089">
    <property type="entry name" value="ZF_RING_2"/>
    <property type="match status" value="2"/>
</dbReference>
<comment type="similarity">
    <text evidence="2">Belongs to the VPS11 family.</text>
</comment>
<evidence type="ECO:0000313" key="11">
    <source>
        <dbReference type="EMBL" id="KER26359.1"/>
    </source>
</evidence>
<dbReference type="Pfam" id="PF23341">
    <property type="entry name" value="PEP5_VPS11_N"/>
    <property type="match status" value="1"/>
</dbReference>
<dbReference type="SUPFAM" id="SSF50978">
    <property type="entry name" value="WD40 repeat-like"/>
    <property type="match status" value="1"/>
</dbReference>
<evidence type="ECO:0000256" key="2">
    <source>
        <dbReference type="ARBA" id="ARBA00007070"/>
    </source>
</evidence>